<dbReference type="EMBL" id="CADCXU010026971">
    <property type="protein sequence ID" value="CAB0013701.1"/>
    <property type="molecule type" value="Genomic_DNA"/>
</dbReference>
<evidence type="ECO:0000256" key="1">
    <source>
        <dbReference type="ARBA" id="ARBA00022723"/>
    </source>
</evidence>
<accession>A0A6H5HCB9</accession>
<reference evidence="8 9" key="1">
    <citation type="submission" date="2020-02" db="EMBL/GenBank/DDBJ databases">
        <authorList>
            <person name="Ferguson B K."/>
        </authorList>
    </citation>
    <scope>NUCLEOTIDE SEQUENCE [LARGE SCALE GENOMIC DNA]</scope>
</reference>
<evidence type="ECO:0000256" key="2">
    <source>
        <dbReference type="ARBA" id="ARBA00022771"/>
    </source>
</evidence>
<evidence type="ECO:0000313" key="7">
    <source>
        <dbReference type="EMBL" id="CAB0013701.1"/>
    </source>
</evidence>
<proteinExistence type="predicted"/>
<evidence type="ECO:0000256" key="4">
    <source>
        <dbReference type="PROSITE-ProRule" id="PRU00146"/>
    </source>
</evidence>
<dbReference type="InterPro" id="IPR019787">
    <property type="entry name" value="Znf_PHD-finger"/>
</dbReference>
<gene>
    <name evidence="7" type="ORF">NTEN_LOCUS18287</name>
    <name evidence="8" type="ORF">NTEN_LOCUS18288</name>
</gene>
<sequence>MTNACRVCDKSITQSSSDLTCSVCEQQFHGTCVTAQIDQSASARKWRCSKCDVANQRTDVAKTAPNVNEVLKMVADLKRDFKNFQSGISSTIKRLQAKIAQTLEHFEDQTQKLAQCFEIIADLKKENQMLRGEVDAIKRKQTEQEQLNRFNDIEIRGVPVQPNENLIGIVQCLAMALGSNLIIDENCVVFCYRTLPKTTNQTGTIHVRFNHHIYKKDLLRRRCSIRGFTSRNIQLPVTSNASVFVNESLCPEKRVLFAKTNEIRKQKHYRYLWTRDGKILDGREIEGSGHEVTMRDRSMYDNLS</sequence>
<feature type="coiled-coil region" evidence="5">
    <location>
        <begin position="92"/>
        <end position="140"/>
    </location>
</feature>
<protein>
    <recommendedName>
        <fullName evidence="6">PHD-type domain-containing protein</fullName>
    </recommendedName>
</protein>
<feature type="domain" description="PHD-type" evidence="6">
    <location>
        <begin position="2"/>
        <end position="54"/>
    </location>
</feature>
<dbReference type="InterPro" id="IPR019786">
    <property type="entry name" value="Zinc_finger_PHD-type_CS"/>
</dbReference>
<keyword evidence="5" id="KW-0175">Coiled coil</keyword>
<evidence type="ECO:0000259" key="6">
    <source>
        <dbReference type="PROSITE" id="PS50016"/>
    </source>
</evidence>
<keyword evidence="9" id="KW-1185">Reference proteome</keyword>
<dbReference type="PROSITE" id="PS01359">
    <property type="entry name" value="ZF_PHD_1"/>
    <property type="match status" value="1"/>
</dbReference>
<dbReference type="Pfam" id="PF00628">
    <property type="entry name" value="PHD"/>
    <property type="match status" value="1"/>
</dbReference>
<dbReference type="SUPFAM" id="SSF57903">
    <property type="entry name" value="FYVE/PHD zinc finger"/>
    <property type="match status" value="1"/>
</dbReference>
<dbReference type="InterPro" id="IPR001965">
    <property type="entry name" value="Znf_PHD"/>
</dbReference>
<dbReference type="Proteomes" id="UP000479000">
    <property type="component" value="Unassembled WGS sequence"/>
</dbReference>
<feature type="non-terminal residue" evidence="8">
    <location>
        <position position="304"/>
    </location>
</feature>
<dbReference type="SMART" id="SM00249">
    <property type="entry name" value="PHD"/>
    <property type="match status" value="1"/>
</dbReference>
<dbReference type="EMBL" id="CADCXU010026972">
    <property type="protein sequence ID" value="CAB0013702.1"/>
    <property type="molecule type" value="Genomic_DNA"/>
</dbReference>
<dbReference type="PROSITE" id="PS50016">
    <property type="entry name" value="ZF_PHD_2"/>
    <property type="match status" value="1"/>
</dbReference>
<keyword evidence="3" id="KW-0862">Zinc</keyword>
<dbReference type="InterPro" id="IPR011011">
    <property type="entry name" value="Znf_FYVE_PHD"/>
</dbReference>
<dbReference type="Gene3D" id="3.30.40.10">
    <property type="entry name" value="Zinc/RING finger domain, C3HC4 (zinc finger)"/>
    <property type="match status" value="1"/>
</dbReference>
<organism evidence="8 9">
    <name type="scientific">Nesidiocoris tenuis</name>
    <dbReference type="NCBI Taxonomy" id="355587"/>
    <lineage>
        <taxon>Eukaryota</taxon>
        <taxon>Metazoa</taxon>
        <taxon>Ecdysozoa</taxon>
        <taxon>Arthropoda</taxon>
        <taxon>Hexapoda</taxon>
        <taxon>Insecta</taxon>
        <taxon>Pterygota</taxon>
        <taxon>Neoptera</taxon>
        <taxon>Paraneoptera</taxon>
        <taxon>Hemiptera</taxon>
        <taxon>Heteroptera</taxon>
        <taxon>Panheteroptera</taxon>
        <taxon>Cimicomorpha</taxon>
        <taxon>Miridae</taxon>
        <taxon>Dicyphina</taxon>
        <taxon>Nesidiocoris</taxon>
    </lineage>
</organism>
<evidence type="ECO:0000256" key="5">
    <source>
        <dbReference type="SAM" id="Coils"/>
    </source>
</evidence>
<dbReference type="InterPro" id="IPR013083">
    <property type="entry name" value="Znf_RING/FYVE/PHD"/>
</dbReference>
<name>A0A6H5HCB9_9HEMI</name>
<dbReference type="OrthoDB" id="6626061at2759"/>
<dbReference type="GO" id="GO:0008270">
    <property type="term" value="F:zinc ion binding"/>
    <property type="evidence" value="ECO:0007669"/>
    <property type="project" value="UniProtKB-KW"/>
</dbReference>
<keyword evidence="2 4" id="KW-0863">Zinc-finger</keyword>
<evidence type="ECO:0000313" key="8">
    <source>
        <dbReference type="EMBL" id="CAB0013702.1"/>
    </source>
</evidence>
<evidence type="ECO:0000256" key="3">
    <source>
        <dbReference type="ARBA" id="ARBA00022833"/>
    </source>
</evidence>
<dbReference type="AlphaFoldDB" id="A0A6H5HCB9"/>
<keyword evidence="1" id="KW-0479">Metal-binding</keyword>
<evidence type="ECO:0000313" key="9">
    <source>
        <dbReference type="Proteomes" id="UP000479000"/>
    </source>
</evidence>